<evidence type="ECO:0000256" key="2">
    <source>
        <dbReference type="SAM" id="MobiDB-lite"/>
    </source>
</evidence>
<feature type="compositionally biased region" description="Basic and acidic residues" evidence="2">
    <location>
        <begin position="201"/>
        <end position="225"/>
    </location>
</feature>
<feature type="chain" id="PRO_5003528288" description="SLH domain-containing protein" evidence="3">
    <location>
        <begin position="28"/>
        <end position="1308"/>
    </location>
</feature>
<accession>G9X3F1</accession>
<dbReference type="HOGENOM" id="CLU_260906_0_0_9"/>
<dbReference type="BioCyc" id="EBAC796937-HMP:GMGH-910-MONOMER"/>
<proteinExistence type="predicted"/>
<comment type="caution">
    <text evidence="5">The sequence shown here is derived from an EMBL/GenBank/DDBJ whole genome shotgun (WGS) entry which is preliminary data.</text>
</comment>
<evidence type="ECO:0000259" key="4">
    <source>
        <dbReference type="PROSITE" id="PS51272"/>
    </source>
</evidence>
<dbReference type="PROSITE" id="PS51272">
    <property type="entry name" value="SLH"/>
    <property type="match status" value="3"/>
</dbReference>
<dbReference type="PATRIC" id="fig|796937.3.peg.2145"/>
<feature type="domain" description="SLH" evidence="4">
    <location>
        <begin position="143"/>
        <end position="206"/>
    </location>
</feature>
<dbReference type="EMBL" id="AFZE01000058">
    <property type="protein sequence ID" value="EHL09916.1"/>
    <property type="molecule type" value="Genomic_DNA"/>
</dbReference>
<feature type="domain" description="SLH" evidence="4">
    <location>
        <begin position="88"/>
        <end position="142"/>
    </location>
</feature>
<evidence type="ECO:0000313" key="6">
    <source>
        <dbReference type="Proteomes" id="UP000006437"/>
    </source>
</evidence>
<feature type="compositionally biased region" description="Gly residues" evidence="2">
    <location>
        <begin position="229"/>
        <end position="239"/>
    </location>
</feature>
<evidence type="ECO:0000313" key="5">
    <source>
        <dbReference type="EMBL" id="EHL09916.1"/>
    </source>
</evidence>
<sequence>MKRIHAKKMLSIALAMSLTIPAIPSHAISTDTKGHWAEKTITSWQEKGLIAGYQDGTFKPNKQVTRAEFIHILNSSLKLTKQGEVKFSDVKETDWFYKDVQIAVGNGYANGTPDNMFMPNTTLTRAEVAVFIANILNEKSDKQLMFSDINTIPAWAKSSVSLMIEKGYMSGYPDNTFAANNKLTRAEAVTILDKVLTQKEQNEMKQDTKKDDEKKEEVKKTEQKKTTSSGGGGGGGGGTSSTPSIQKARGAKTVKNAQELVQALKDGYNDITVDGKIEKDVDLNYAPKEELKITINNTQDGLDNINLTAPNTTSIKLNDDGIGTSGTVLNTLTIDAPNAHVESQFQAENVNILRVASSTFKALDFVGNINVQSSAKIEVPTNSQNQSPTVTIATDKEVKLKGAYKTVKTTKQTSNIKMEDSQTTIDEFTPDINSTSNTISGQGTIKTIETQSALNIKDIKVKNIEVPSQTNKKVSINVQGTAVVDKIENKSDTPIGLNVNSTAQVKETVGKIEKMKIDINSVSITGNTKVDEILTAEVTPAGADVEYKWQVSDNQNTGYQDIAGQTDKTYKVTADKQEKYIRVVVKGINNYTGEKESQGHKIEKMTQPPSQQKNIDSVTISGVAKVNSELTADITPLGARADYKWQIADKQNANDSEYTDIANATGYSYTVKKDQAGKFIRVVATGKDGYTGSAKSTPIEIEKITVTEVEIDGNETVGEALKAKVKPQSATVTYQWQIATERNGNYTDIPNATQSVYTLTDSDADKYIRVTVNGTGNYQGQKESTPTQKINKLDMYLKTTLKPATQIFHTNISVTTSNTLEAQVNFKYSITDNMQSIPKGGSVSPTVHLIDLTTADMLKPAGQDIDITEERCKDIVDRFEQKPYYLTVYEFDNSTGKLTAYSSTRLTNVNVNIPKRKEWTLTAGSYSIDKFTITADRVITVGAFENKIKIMSENQDVTNSFNISVKESGQNVDKNSHLNDGFYISVEPKAAFSHIYKKSVEYHITIKENIDSVSFSKTGVAPQVGDKLTAKILVEFLPGGKKSLEDISADYKYDNVTYRWYRVDNDGNEQEIAGENQRTYIVKEEDKGKSLSVKVKGDGKYVANREVKSGGTLKVIDKKFDISQDGEAYKKDTTKLKIKVLDNTSLTDSDIKIEGWMKDYTWKDIKKEFKIISAPNKEYEVELKDIDKLDGNQIKLTIKNSNYQEEVMPVHRKLNIGEIKNGGIFGKMVGNEIQDVPQGAVLKDFSAALTIHSPLRKMLTTPYVTVYSKDGRLIENPDKLLENGMKIRIHGDLYDKNTYAEYTIKLKN</sequence>
<feature type="signal peptide" evidence="3">
    <location>
        <begin position="1"/>
        <end position="27"/>
    </location>
</feature>
<feature type="region of interest" description="Disordered" evidence="2">
    <location>
        <begin position="201"/>
        <end position="252"/>
    </location>
</feature>
<organism evidence="5 6">
    <name type="scientific">Peptoanaerobacter stomatis</name>
    <dbReference type="NCBI Taxonomy" id="796937"/>
    <lineage>
        <taxon>Bacteria</taxon>
        <taxon>Bacillati</taxon>
        <taxon>Bacillota</taxon>
        <taxon>Clostridia</taxon>
        <taxon>Peptostreptococcales</taxon>
        <taxon>Filifactoraceae</taxon>
        <taxon>Peptoanaerobacter</taxon>
    </lineage>
</organism>
<evidence type="ECO:0000256" key="3">
    <source>
        <dbReference type="SAM" id="SignalP"/>
    </source>
</evidence>
<dbReference type="PANTHER" id="PTHR43308:SF5">
    <property type="entry name" value="S-LAYER PROTEIN _ PEPTIDOGLYCAN ENDO-BETA-N-ACETYLGLUCOSAMINIDASE"/>
    <property type="match status" value="1"/>
</dbReference>
<evidence type="ECO:0000256" key="1">
    <source>
        <dbReference type="ARBA" id="ARBA00022737"/>
    </source>
</evidence>
<keyword evidence="1" id="KW-0677">Repeat</keyword>
<keyword evidence="3" id="KW-0732">Signal</keyword>
<reference evidence="5 6" key="1">
    <citation type="submission" date="2011-08" db="EMBL/GenBank/DDBJ databases">
        <title>The Genome Sequence of Eubacteriaceae bacterium ACC19a.</title>
        <authorList>
            <consortium name="The Broad Institute Genome Sequencing Platform"/>
            <person name="Earl A."/>
            <person name="Ward D."/>
            <person name="Feldgarden M."/>
            <person name="Gevers D."/>
            <person name="Sizova M."/>
            <person name="Hazen A."/>
            <person name="Epstein S."/>
            <person name="Young S.K."/>
            <person name="Zeng Q."/>
            <person name="Gargeya S."/>
            <person name="Fitzgerald M."/>
            <person name="Haas B."/>
            <person name="Abouelleil A."/>
            <person name="Alvarado L."/>
            <person name="Arachchi H.M."/>
            <person name="Berlin A."/>
            <person name="Brown A."/>
            <person name="Chapman S.B."/>
            <person name="Chen Z."/>
            <person name="Dunbar C."/>
            <person name="Freedman E."/>
            <person name="Gearin G."/>
            <person name="Gellesch M."/>
            <person name="Goldberg J."/>
            <person name="Griggs A."/>
            <person name="Gujja S."/>
            <person name="Heiman D."/>
            <person name="Howarth C."/>
            <person name="Larson L."/>
            <person name="Lui A."/>
            <person name="MacDonald P.J.P."/>
            <person name="Montmayeur A."/>
            <person name="Murphy C."/>
            <person name="Neiman D."/>
            <person name="Pearson M."/>
            <person name="Priest M."/>
            <person name="Roberts A."/>
            <person name="Saif S."/>
            <person name="Shea T."/>
            <person name="Shenoy N."/>
            <person name="Sisk P."/>
            <person name="Stolte C."/>
            <person name="Sykes S."/>
            <person name="Wortman J."/>
            <person name="Nusbaum C."/>
            <person name="Birren B."/>
        </authorList>
    </citation>
    <scope>NUCLEOTIDE SEQUENCE [LARGE SCALE GENOMIC DNA]</scope>
    <source>
        <strain evidence="5 6">ACC19a</strain>
    </source>
</reference>
<gene>
    <name evidence="5" type="ORF">HMPREF9629_00908</name>
</gene>
<dbReference type="RefSeq" id="WP_009525143.1">
    <property type="nucleotide sequence ID" value="NZ_JH414550.1"/>
</dbReference>
<dbReference type="Pfam" id="PF00395">
    <property type="entry name" value="SLH"/>
    <property type="match status" value="3"/>
</dbReference>
<dbReference type="InterPro" id="IPR001119">
    <property type="entry name" value="SLH_dom"/>
</dbReference>
<feature type="domain" description="SLH" evidence="4">
    <location>
        <begin position="24"/>
        <end position="87"/>
    </location>
</feature>
<dbReference type="InterPro" id="IPR051465">
    <property type="entry name" value="Cell_Envelope_Struct_Comp"/>
</dbReference>
<dbReference type="Proteomes" id="UP000006437">
    <property type="component" value="Unassembled WGS sequence"/>
</dbReference>
<dbReference type="Gene3D" id="2.60.40.2700">
    <property type="match status" value="4"/>
</dbReference>
<name>G9X3F1_9FIRM</name>
<protein>
    <recommendedName>
        <fullName evidence="4">SLH domain-containing protein</fullName>
    </recommendedName>
</protein>
<dbReference type="PANTHER" id="PTHR43308">
    <property type="entry name" value="OUTER MEMBRANE PROTEIN ALPHA-RELATED"/>
    <property type="match status" value="1"/>
</dbReference>